<comment type="function">
    <text evidence="12">Major role in the synthesis of nucleoside triphosphates other than ATP. The ATP gamma phosphate is transferred to the NDP beta phosphate via a ping-pong mechanism, using a phosphorylated active-site intermediate.</text>
</comment>
<dbReference type="CDD" id="cd04413">
    <property type="entry name" value="NDPk_I"/>
    <property type="match status" value="1"/>
</dbReference>
<evidence type="ECO:0000256" key="6">
    <source>
        <dbReference type="ARBA" id="ARBA00022723"/>
    </source>
</evidence>
<dbReference type="GO" id="GO:0006183">
    <property type="term" value="P:GTP biosynthetic process"/>
    <property type="evidence" value="ECO:0007669"/>
    <property type="project" value="UniProtKB-UniRule"/>
</dbReference>
<feature type="binding site" evidence="12">
    <location>
        <position position="87"/>
    </location>
    <ligand>
        <name>ATP</name>
        <dbReference type="ChEBI" id="CHEBI:30616"/>
    </ligand>
</feature>
<comment type="subunit">
    <text evidence="12">Homotetramer.</text>
</comment>
<sequence>MEYEREFVMIKPNSVRRGIIGEIITRLEKRELKITALKLKNITENEAEELYKEHEGKAFYEELIDFIKSGPVILMIVEGPRAIDMVRHIIGVADPLKSSPGSIRGEYGLTVGKNIVHASDSPVSAERELKIFFNEEEIIEYKLNTQKDL</sequence>
<keyword evidence="18" id="KW-1185">Reference proteome</keyword>
<dbReference type="Gene3D" id="3.30.70.141">
    <property type="entry name" value="Nucleoside diphosphate kinase-like domain"/>
    <property type="match status" value="1"/>
</dbReference>
<dbReference type="GO" id="GO:0004550">
    <property type="term" value="F:nucleoside diphosphate kinase activity"/>
    <property type="evidence" value="ECO:0007669"/>
    <property type="project" value="UniProtKB-UniRule"/>
</dbReference>
<comment type="subcellular location">
    <subcellularLocation>
        <location evidence="12">Cytoplasm</location>
    </subcellularLocation>
</comment>
<evidence type="ECO:0000256" key="8">
    <source>
        <dbReference type="ARBA" id="ARBA00022777"/>
    </source>
</evidence>
<comment type="cofactor">
    <cofactor evidence="1 12">
        <name>Mg(2+)</name>
        <dbReference type="ChEBI" id="CHEBI:18420"/>
    </cofactor>
</comment>
<dbReference type="GO" id="GO:0005737">
    <property type="term" value="C:cytoplasm"/>
    <property type="evidence" value="ECO:0007669"/>
    <property type="project" value="UniProtKB-SubCell"/>
</dbReference>
<evidence type="ECO:0000313" key="17">
    <source>
        <dbReference type="EMBL" id="PWJ96708.1"/>
    </source>
</evidence>
<comment type="catalytic activity">
    <reaction evidence="12">
        <text>a ribonucleoside 5'-diphosphate + ATP = a ribonucleoside 5'-triphosphate + ADP</text>
        <dbReference type="Rhea" id="RHEA:18113"/>
        <dbReference type="ChEBI" id="CHEBI:30616"/>
        <dbReference type="ChEBI" id="CHEBI:57930"/>
        <dbReference type="ChEBI" id="CHEBI:61557"/>
        <dbReference type="ChEBI" id="CHEBI:456216"/>
        <dbReference type="EC" id="2.7.4.6"/>
    </reaction>
</comment>
<dbReference type="Pfam" id="PF00334">
    <property type="entry name" value="NDK"/>
    <property type="match status" value="1"/>
</dbReference>
<feature type="binding site" evidence="12">
    <location>
        <position position="104"/>
    </location>
    <ligand>
        <name>ATP</name>
        <dbReference type="ChEBI" id="CHEBI:30616"/>
    </ligand>
</feature>
<keyword evidence="8 12" id="KW-0418">Kinase</keyword>
<comment type="catalytic activity">
    <reaction evidence="12 15">
        <text>a 2'-deoxyribonucleoside 5'-diphosphate + ATP = a 2'-deoxyribonucleoside 5'-triphosphate + ADP</text>
        <dbReference type="Rhea" id="RHEA:44640"/>
        <dbReference type="ChEBI" id="CHEBI:30616"/>
        <dbReference type="ChEBI" id="CHEBI:61560"/>
        <dbReference type="ChEBI" id="CHEBI:73316"/>
        <dbReference type="ChEBI" id="CHEBI:456216"/>
        <dbReference type="EC" id="2.7.4.6"/>
    </reaction>
</comment>
<dbReference type="RefSeq" id="WP_109603695.1">
    <property type="nucleotide sequence ID" value="NZ_JAMHJO010000001.1"/>
</dbReference>
<dbReference type="GO" id="GO:0005524">
    <property type="term" value="F:ATP binding"/>
    <property type="evidence" value="ECO:0007669"/>
    <property type="project" value="UniProtKB-UniRule"/>
</dbReference>
<proteinExistence type="inferred from homology"/>
<evidence type="ECO:0000256" key="5">
    <source>
        <dbReference type="ARBA" id="ARBA00022679"/>
    </source>
</evidence>
<dbReference type="AlphaFoldDB" id="A0AA45C9H0"/>
<dbReference type="HAMAP" id="MF_00451">
    <property type="entry name" value="NDP_kinase"/>
    <property type="match status" value="1"/>
</dbReference>
<evidence type="ECO:0000259" key="16">
    <source>
        <dbReference type="SMART" id="SM00562"/>
    </source>
</evidence>
<comment type="caution">
    <text evidence="17">The sequence shown here is derived from an EMBL/GenBank/DDBJ whole genome shotgun (WGS) entry which is preliminary data.</text>
</comment>
<feature type="binding site" evidence="12">
    <location>
        <position position="114"/>
    </location>
    <ligand>
        <name>ATP</name>
        <dbReference type="ChEBI" id="CHEBI:30616"/>
    </ligand>
</feature>
<keyword evidence="9 12" id="KW-0067">ATP-binding</keyword>
<dbReference type="Proteomes" id="UP000245921">
    <property type="component" value="Unassembled WGS sequence"/>
</dbReference>
<dbReference type="GO" id="GO:0006228">
    <property type="term" value="P:UTP biosynthetic process"/>
    <property type="evidence" value="ECO:0007669"/>
    <property type="project" value="UniProtKB-UniRule"/>
</dbReference>
<evidence type="ECO:0000256" key="12">
    <source>
        <dbReference type="HAMAP-Rule" id="MF_00451"/>
    </source>
</evidence>
<evidence type="ECO:0000256" key="3">
    <source>
        <dbReference type="ARBA" id="ARBA00012966"/>
    </source>
</evidence>
<reference evidence="17 18" key="1">
    <citation type="submission" date="2018-05" db="EMBL/GenBank/DDBJ databases">
        <title>Genomic Encyclopedia of Type Strains, Phase IV (KMG-IV): sequencing the most valuable type-strain genomes for metagenomic binning, comparative biology and taxonomic classification.</title>
        <authorList>
            <person name="Goeker M."/>
        </authorList>
    </citation>
    <scope>NUCLEOTIDE SEQUENCE [LARGE SCALE GENOMIC DNA]</scope>
    <source>
        <strain evidence="17 18">DSM 24906</strain>
    </source>
</reference>
<dbReference type="EC" id="2.7.4.6" evidence="3 12"/>
<dbReference type="InterPro" id="IPR023005">
    <property type="entry name" value="Nucleoside_diP_kinase_AS"/>
</dbReference>
<evidence type="ECO:0000256" key="9">
    <source>
        <dbReference type="ARBA" id="ARBA00022840"/>
    </source>
</evidence>
<dbReference type="InterPro" id="IPR034907">
    <property type="entry name" value="NDK-like_dom"/>
</dbReference>
<dbReference type="GO" id="GO:0046872">
    <property type="term" value="F:metal ion binding"/>
    <property type="evidence" value="ECO:0007669"/>
    <property type="project" value="UniProtKB-KW"/>
</dbReference>
<protein>
    <recommendedName>
        <fullName evidence="4 12">Nucleoside diphosphate kinase</fullName>
        <shortName evidence="12">NDK</shortName>
        <shortName evidence="12">NDP kinase</shortName>
        <ecNumber evidence="3 12">2.7.4.6</ecNumber>
    </recommendedName>
    <alternativeName>
        <fullName evidence="12">Nucleoside-2-P kinase</fullName>
    </alternativeName>
</protein>
<dbReference type="InterPro" id="IPR036850">
    <property type="entry name" value="NDK-like_dom_sf"/>
</dbReference>
<dbReference type="PROSITE" id="PS00469">
    <property type="entry name" value="NDPK"/>
    <property type="match status" value="1"/>
</dbReference>
<evidence type="ECO:0000256" key="11">
    <source>
        <dbReference type="ARBA" id="ARBA00023080"/>
    </source>
</evidence>
<dbReference type="InterPro" id="IPR001564">
    <property type="entry name" value="Nucleoside_diP_kinase"/>
</dbReference>
<dbReference type="GO" id="GO:0006241">
    <property type="term" value="P:CTP biosynthetic process"/>
    <property type="evidence" value="ECO:0007669"/>
    <property type="project" value="UniProtKB-UniRule"/>
</dbReference>
<evidence type="ECO:0000256" key="4">
    <source>
        <dbReference type="ARBA" id="ARBA00017632"/>
    </source>
</evidence>
<name>A0AA45C9H0_9BACT</name>
<feature type="binding site" evidence="12">
    <location>
        <position position="11"/>
    </location>
    <ligand>
        <name>ATP</name>
        <dbReference type="ChEBI" id="CHEBI:30616"/>
    </ligand>
</feature>
<comment type="similarity">
    <text evidence="2 12 13 14">Belongs to the NDK family.</text>
</comment>
<evidence type="ECO:0000313" key="18">
    <source>
        <dbReference type="Proteomes" id="UP000245921"/>
    </source>
</evidence>
<evidence type="ECO:0000256" key="2">
    <source>
        <dbReference type="ARBA" id="ARBA00008142"/>
    </source>
</evidence>
<dbReference type="PROSITE" id="PS51374">
    <property type="entry name" value="NDPK_LIKE"/>
    <property type="match status" value="1"/>
</dbReference>
<accession>A0AA45C9H0</accession>
<dbReference type="SMART" id="SM00562">
    <property type="entry name" value="NDK"/>
    <property type="match status" value="1"/>
</dbReference>
<feature type="domain" description="Nucleoside diphosphate kinase-like" evidence="16">
    <location>
        <begin position="3"/>
        <end position="140"/>
    </location>
</feature>
<keyword evidence="12" id="KW-0963">Cytoplasm</keyword>
<keyword evidence="12" id="KW-0597">Phosphoprotein</keyword>
<evidence type="ECO:0000256" key="1">
    <source>
        <dbReference type="ARBA" id="ARBA00001946"/>
    </source>
</evidence>
<dbReference type="PRINTS" id="PR01243">
    <property type="entry name" value="NUCDPKINASE"/>
</dbReference>
<feature type="active site" description="Pros-phosphohistidine intermediate" evidence="12">
    <location>
        <position position="117"/>
    </location>
</feature>
<evidence type="ECO:0000256" key="15">
    <source>
        <dbReference type="RuleBase" id="RU004013"/>
    </source>
</evidence>
<keyword evidence="5 12" id="KW-0808">Transferase</keyword>
<keyword evidence="10 12" id="KW-0460">Magnesium</keyword>
<organism evidence="17 18">
    <name type="scientific">Oceanotoga teriensis</name>
    <dbReference type="NCBI Taxonomy" id="515440"/>
    <lineage>
        <taxon>Bacteria</taxon>
        <taxon>Thermotogati</taxon>
        <taxon>Thermotogota</taxon>
        <taxon>Thermotogae</taxon>
        <taxon>Petrotogales</taxon>
        <taxon>Petrotogaceae</taxon>
        <taxon>Oceanotoga</taxon>
    </lineage>
</organism>
<dbReference type="NCBIfam" id="NF001908">
    <property type="entry name" value="PRK00668.1"/>
    <property type="match status" value="1"/>
</dbReference>
<evidence type="ECO:0000256" key="10">
    <source>
        <dbReference type="ARBA" id="ARBA00022842"/>
    </source>
</evidence>
<evidence type="ECO:0000256" key="13">
    <source>
        <dbReference type="PROSITE-ProRule" id="PRU00706"/>
    </source>
</evidence>
<dbReference type="EMBL" id="QGGI01000001">
    <property type="protein sequence ID" value="PWJ96708.1"/>
    <property type="molecule type" value="Genomic_DNA"/>
</dbReference>
<gene>
    <name evidence="12" type="primary">ndk</name>
    <name evidence="17" type="ORF">C7380_101283</name>
</gene>
<dbReference type="FunFam" id="3.30.70.141:FF:000003">
    <property type="entry name" value="Nucleoside diphosphate kinase"/>
    <property type="match status" value="1"/>
</dbReference>
<evidence type="ECO:0000256" key="14">
    <source>
        <dbReference type="RuleBase" id="RU004011"/>
    </source>
</evidence>
<dbReference type="PANTHER" id="PTHR11349">
    <property type="entry name" value="NUCLEOSIDE DIPHOSPHATE KINASE"/>
    <property type="match status" value="1"/>
</dbReference>
<keyword evidence="11 12" id="KW-0546">Nucleotide metabolism</keyword>
<feature type="binding site" evidence="12">
    <location>
        <position position="59"/>
    </location>
    <ligand>
        <name>ATP</name>
        <dbReference type="ChEBI" id="CHEBI:30616"/>
    </ligand>
</feature>
<dbReference type="SUPFAM" id="SSF54919">
    <property type="entry name" value="Nucleoside diphosphate kinase, NDK"/>
    <property type="match status" value="1"/>
</dbReference>
<evidence type="ECO:0000256" key="7">
    <source>
        <dbReference type="ARBA" id="ARBA00022741"/>
    </source>
</evidence>
<keyword evidence="7 12" id="KW-0547">Nucleotide-binding</keyword>
<comment type="caution">
    <text evidence="12 13">Lacks conserved residue(s) required for the propagation of feature annotation.</text>
</comment>
<keyword evidence="6 12" id="KW-0479">Metal-binding</keyword>